<dbReference type="EMBL" id="JH598126">
    <property type="status" value="NOT_ANNOTATED_CDS"/>
    <property type="molecule type" value="Genomic_DNA"/>
</dbReference>
<protein>
    <submittedName>
        <fullName evidence="2">Uncharacterized protein</fullName>
    </submittedName>
</protein>
<feature type="compositionally biased region" description="Basic and acidic residues" evidence="1">
    <location>
        <begin position="19"/>
        <end position="31"/>
    </location>
</feature>
<name>M4BCB4_HYAAE</name>
<feature type="region of interest" description="Disordered" evidence="1">
    <location>
        <begin position="1"/>
        <end position="37"/>
    </location>
</feature>
<evidence type="ECO:0000256" key="1">
    <source>
        <dbReference type="SAM" id="MobiDB-lite"/>
    </source>
</evidence>
<proteinExistence type="predicted"/>
<dbReference type="EnsemblProtists" id="HpaT803930">
    <property type="protein sequence ID" value="HpaP803930"/>
    <property type="gene ID" value="HpaG803930"/>
</dbReference>
<dbReference type="Proteomes" id="UP000011713">
    <property type="component" value="Unassembled WGS sequence"/>
</dbReference>
<evidence type="ECO:0000313" key="3">
    <source>
        <dbReference type="Proteomes" id="UP000011713"/>
    </source>
</evidence>
<evidence type="ECO:0000313" key="2">
    <source>
        <dbReference type="EnsemblProtists" id="HpaP803930"/>
    </source>
</evidence>
<reference evidence="3" key="1">
    <citation type="journal article" date="2010" name="Science">
        <title>Signatures of adaptation to obligate biotrophy in the Hyaloperonospora arabidopsidis genome.</title>
        <authorList>
            <person name="Baxter L."/>
            <person name="Tripathy S."/>
            <person name="Ishaque N."/>
            <person name="Boot N."/>
            <person name="Cabral A."/>
            <person name="Kemen E."/>
            <person name="Thines M."/>
            <person name="Ah-Fong A."/>
            <person name="Anderson R."/>
            <person name="Badejoko W."/>
            <person name="Bittner-Eddy P."/>
            <person name="Boore J.L."/>
            <person name="Chibucos M.C."/>
            <person name="Coates M."/>
            <person name="Dehal P."/>
            <person name="Delehaunty K."/>
            <person name="Dong S."/>
            <person name="Downton P."/>
            <person name="Dumas B."/>
            <person name="Fabro G."/>
            <person name="Fronick C."/>
            <person name="Fuerstenberg S.I."/>
            <person name="Fulton L."/>
            <person name="Gaulin E."/>
            <person name="Govers F."/>
            <person name="Hughes L."/>
            <person name="Humphray S."/>
            <person name="Jiang R.H."/>
            <person name="Judelson H."/>
            <person name="Kamoun S."/>
            <person name="Kyung K."/>
            <person name="Meijer H."/>
            <person name="Minx P."/>
            <person name="Morris P."/>
            <person name="Nelson J."/>
            <person name="Phuntumart V."/>
            <person name="Qutob D."/>
            <person name="Rehmany A."/>
            <person name="Rougon-Cardoso A."/>
            <person name="Ryden P."/>
            <person name="Torto-Alalibo T."/>
            <person name="Studholme D."/>
            <person name="Wang Y."/>
            <person name="Win J."/>
            <person name="Wood J."/>
            <person name="Clifton S.W."/>
            <person name="Rogers J."/>
            <person name="Van den Ackerveken G."/>
            <person name="Jones J.D."/>
            <person name="McDowell J.M."/>
            <person name="Beynon J."/>
            <person name="Tyler B.M."/>
        </authorList>
    </citation>
    <scope>NUCLEOTIDE SEQUENCE [LARGE SCALE GENOMIC DNA]</scope>
    <source>
        <strain evidence="3">Emoy2</strain>
    </source>
</reference>
<accession>M4BCB4</accession>
<dbReference type="AlphaFoldDB" id="M4BCB4"/>
<sequence length="71" mass="7938">METGGTRSDAMTMGATTGRGDERMGQRDWSKMKKSRATSGENIYGALDSLSARRSWTRIGSNRPRWPTIRT</sequence>
<reference evidence="2" key="2">
    <citation type="submission" date="2015-06" db="UniProtKB">
        <authorList>
            <consortium name="EnsemblProtists"/>
        </authorList>
    </citation>
    <scope>IDENTIFICATION</scope>
    <source>
        <strain evidence="2">Emoy2</strain>
    </source>
</reference>
<dbReference type="InParanoid" id="M4BCB4"/>
<dbReference type="VEuPathDB" id="FungiDB:HpaG803930"/>
<keyword evidence="3" id="KW-1185">Reference proteome</keyword>
<dbReference type="HOGENOM" id="CLU_2745458_0_0_1"/>
<organism evidence="2 3">
    <name type="scientific">Hyaloperonospora arabidopsidis (strain Emoy2)</name>
    <name type="common">Downy mildew agent</name>
    <name type="synonym">Peronospora arabidopsidis</name>
    <dbReference type="NCBI Taxonomy" id="559515"/>
    <lineage>
        <taxon>Eukaryota</taxon>
        <taxon>Sar</taxon>
        <taxon>Stramenopiles</taxon>
        <taxon>Oomycota</taxon>
        <taxon>Peronosporomycetes</taxon>
        <taxon>Peronosporales</taxon>
        <taxon>Peronosporaceae</taxon>
        <taxon>Hyaloperonospora</taxon>
    </lineage>
</organism>